<feature type="transmembrane region" description="Helical" evidence="10">
    <location>
        <begin position="370"/>
        <end position="388"/>
    </location>
</feature>
<evidence type="ECO:0000313" key="12">
    <source>
        <dbReference type="Proteomes" id="UP001220064"/>
    </source>
</evidence>
<comment type="pathway">
    <text evidence="2">Glycolipid biosynthesis; glycosylphosphatidylinositol-anchor biosynthesis.</text>
</comment>
<evidence type="ECO:0000256" key="1">
    <source>
        <dbReference type="ARBA" id="ARBA00004477"/>
    </source>
</evidence>
<evidence type="ECO:0000256" key="7">
    <source>
        <dbReference type="ARBA" id="ARBA00022824"/>
    </source>
</evidence>
<feature type="transmembrane region" description="Helical" evidence="10">
    <location>
        <begin position="168"/>
        <end position="190"/>
    </location>
</feature>
<keyword evidence="4 11" id="KW-0328">Glycosyltransferase</keyword>
<keyword evidence="12" id="KW-1185">Reference proteome</keyword>
<dbReference type="Pfam" id="PF04188">
    <property type="entry name" value="Mannosyl_trans2"/>
    <property type="match status" value="1"/>
</dbReference>
<keyword evidence="8 10" id="KW-1133">Transmembrane helix</keyword>
<feature type="transmembrane region" description="Helical" evidence="10">
    <location>
        <begin position="343"/>
        <end position="363"/>
    </location>
</feature>
<dbReference type="EMBL" id="CP063189">
    <property type="protein sequence ID" value="WCZ31633.1"/>
    <property type="molecule type" value="Genomic_DNA"/>
</dbReference>
<organism evidence="11 12">
    <name type="scientific">Corynebacterium massiliense DSM 45435</name>
    <dbReference type="NCBI Taxonomy" id="1121364"/>
    <lineage>
        <taxon>Bacteria</taxon>
        <taxon>Bacillati</taxon>
        <taxon>Actinomycetota</taxon>
        <taxon>Actinomycetes</taxon>
        <taxon>Mycobacteriales</taxon>
        <taxon>Corynebacteriaceae</taxon>
        <taxon>Corynebacterium</taxon>
    </lineage>
</organism>
<reference evidence="11 12" key="1">
    <citation type="submission" date="2020-10" db="EMBL/GenBank/DDBJ databases">
        <title>Complete genome sequence of Corynebacterium massiliense DSM 45435, type strain of Corynebacterium massiliense.</title>
        <authorList>
            <person name="Busche T."/>
            <person name="Kalinowski J."/>
            <person name="Ruckert C."/>
        </authorList>
    </citation>
    <scope>NUCLEOTIDE SEQUENCE [LARGE SCALE GENOMIC DNA]</scope>
    <source>
        <strain evidence="11 12">DSM 45435</strain>
    </source>
</reference>
<keyword evidence="9 10" id="KW-0472">Membrane</keyword>
<dbReference type="PANTHER" id="PTHR12468">
    <property type="entry name" value="GPI MANNOSYLTRANSFERASE 2"/>
    <property type="match status" value="1"/>
</dbReference>
<accession>A0ABY7U7B7</accession>
<evidence type="ECO:0000256" key="5">
    <source>
        <dbReference type="ARBA" id="ARBA00022679"/>
    </source>
</evidence>
<evidence type="ECO:0000256" key="4">
    <source>
        <dbReference type="ARBA" id="ARBA00022676"/>
    </source>
</evidence>
<sequence length="446" mass="48063">METLYREIMWHSLQSVPYSDNRSPILFHKVGNGLVFAGWGVSGCAATIVRVKTPITPPATRSAEPALASPRTTASRLGAEGWLIATGVAVAGAVLRILMLALFAHANDDATRGLLTKWDARYYLAIAEHGYFPDDLAVDGPVHHYTMAFFPGYPFLVRAVTWLGVPPLVAAVLVSIAATVALAGAAMALAARLRPQWCDNRAAQTAAAVVVTSAPMAIVFAMPYTEALFGALCLWALVALCDRRWLLAGLLTAAAAATRLTAVDLIAAFAVTVLMWGRTEWRAWAGLVISPLPLVGYLAWANAHLGDVGGYFGTQQEHWNSSFDFGVSTVKWVWTQATTADNAGYLLSCLAIVAAPLLLAATWRRVPWPVWLFVAALIANVLLSDGIMHSRPRLLLPAVVLAIPYVAQAVTGPRRVRRGAWCAVAAWVLFGAWFSAYMLAVFEWAI</sequence>
<keyword evidence="5" id="KW-0808">Transferase</keyword>
<keyword evidence="7" id="KW-0256">Endoplasmic reticulum</keyword>
<comment type="subcellular location">
    <subcellularLocation>
        <location evidence="1">Endoplasmic reticulum membrane</location>
        <topology evidence="1">Multi-pass membrane protein</topology>
    </subcellularLocation>
</comment>
<evidence type="ECO:0000256" key="6">
    <source>
        <dbReference type="ARBA" id="ARBA00022692"/>
    </source>
</evidence>
<dbReference type="GO" id="GO:0016757">
    <property type="term" value="F:glycosyltransferase activity"/>
    <property type="evidence" value="ECO:0007669"/>
    <property type="project" value="UniProtKB-KW"/>
</dbReference>
<dbReference type="InterPro" id="IPR007315">
    <property type="entry name" value="PIG-V/Gpi18"/>
</dbReference>
<dbReference type="PANTHER" id="PTHR12468:SF2">
    <property type="entry name" value="GPI MANNOSYLTRANSFERASE 2"/>
    <property type="match status" value="1"/>
</dbReference>
<evidence type="ECO:0000256" key="8">
    <source>
        <dbReference type="ARBA" id="ARBA00022989"/>
    </source>
</evidence>
<evidence type="ECO:0000256" key="10">
    <source>
        <dbReference type="SAM" id="Phobius"/>
    </source>
</evidence>
<feature type="transmembrane region" description="Helical" evidence="10">
    <location>
        <begin position="245"/>
        <end position="276"/>
    </location>
</feature>
<feature type="transmembrane region" description="Helical" evidence="10">
    <location>
        <begin position="283"/>
        <end position="300"/>
    </location>
</feature>
<proteinExistence type="predicted"/>
<protein>
    <submittedName>
        <fullName evidence="11">Mannosyltransferase (PIG-V)</fullName>
    </submittedName>
</protein>
<evidence type="ECO:0000313" key="11">
    <source>
        <dbReference type="EMBL" id="WCZ31633.1"/>
    </source>
</evidence>
<gene>
    <name evidence="11" type="ORF">CMASS_00840</name>
</gene>
<keyword evidence="6 10" id="KW-0812">Transmembrane</keyword>
<evidence type="ECO:0000256" key="3">
    <source>
        <dbReference type="ARBA" id="ARBA00022502"/>
    </source>
</evidence>
<evidence type="ECO:0000256" key="2">
    <source>
        <dbReference type="ARBA" id="ARBA00004687"/>
    </source>
</evidence>
<keyword evidence="3" id="KW-0337">GPI-anchor biosynthesis</keyword>
<name>A0ABY7U7B7_9CORY</name>
<feature type="transmembrane region" description="Helical" evidence="10">
    <location>
        <begin position="81"/>
        <end position="104"/>
    </location>
</feature>
<evidence type="ECO:0000256" key="9">
    <source>
        <dbReference type="ARBA" id="ARBA00023136"/>
    </source>
</evidence>
<feature type="transmembrane region" description="Helical" evidence="10">
    <location>
        <begin position="394"/>
        <end position="412"/>
    </location>
</feature>
<dbReference type="Proteomes" id="UP001220064">
    <property type="component" value="Chromosome"/>
</dbReference>
<feature type="transmembrane region" description="Helical" evidence="10">
    <location>
        <begin position="419"/>
        <end position="442"/>
    </location>
</feature>